<name>A0A3D8QBW2_9HELO</name>
<dbReference type="PANTHER" id="PTHR38115:SF1">
    <property type="entry name" value="LIPOCALIN-LIKE DOMAIN-CONTAINING PROTEIN"/>
    <property type="match status" value="1"/>
</dbReference>
<sequence length="188" mass="21217">MAAPASITLKSLDGQWAMNRKLSGDYDPVLKLQGVNWLMRKVLSMASVTVTIKEWEEGGLTHIHVENRPASGLPPTTEDRIFDYKGIELAHPLFGKVRSQTRWAGAADLDEVDEFLAKGFETEASKTLFVHIMTEHLDHGVVTHQAWGFEEVEGERFQTRHIVVKKGDEVLRMMLAYDYLGPRPADEN</sequence>
<comment type="caution">
    <text evidence="1">The sequence shown here is derived from an EMBL/GenBank/DDBJ whole genome shotgun (WGS) entry which is preliminary data.</text>
</comment>
<proteinExistence type="predicted"/>
<dbReference type="Proteomes" id="UP000256328">
    <property type="component" value="Unassembled WGS sequence"/>
</dbReference>
<accession>A0A3D8QBW2</accession>
<protein>
    <submittedName>
        <fullName evidence="1">Uncharacterized protein</fullName>
    </submittedName>
</protein>
<dbReference type="SUPFAM" id="SSF50814">
    <property type="entry name" value="Lipocalins"/>
    <property type="match status" value="1"/>
</dbReference>
<dbReference type="InterPro" id="IPR012674">
    <property type="entry name" value="Calycin"/>
</dbReference>
<keyword evidence="2" id="KW-1185">Reference proteome</keyword>
<dbReference type="InterPro" id="IPR053037">
    <property type="entry name" value="Pericyclase_pydY-like"/>
</dbReference>
<evidence type="ECO:0000313" key="1">
    <source>
        <dbReference type="EMBL" id="RDW59259.1"/>
    </source>
</evidence>
<evidence type="ECO:0000313" key="2">
    <source>
        <dbReference type="Proteomes" id="UP000256328"/>
    </source>
</evidence>
<dbReference type="PANTHER" id="PTHR38115">
    <property type="entry name" value="LIPOCALIN-LIKE DOMAIN-CONTAINING PROTEIN"/>
    <property type="match status" value="1"/>
</dbReference>
<reference evidence="1 2" key="1">
    <citation type="journal article" date="2018" name="IMA Fungus">
        <title>IMA Genome-F 9: Draft genome sequence of Annulohypoxylon stygium, Aspergillus mulundensis, Berkeleyomyces basicola (syn. Thielaviopsis basicola), Ceratocystis smalleyi, two Cercospora beticola strains, Coleophoma cylindrospora, Fusarium fracticaudum, Phialophora cf. hyalina, and Morchella septimelata.</title>
        <authorList>
            <person name="Wingfield B.D."/>
            <person name="Bills G.F."/>
            <person name="Dong Y."/>
            <person name="Huang W."/>
            <person name="Nel W.J."/>
            <person name="Swalarsk-Parry B.S."/>
            <person name="Vaghefi N."/>
            <person name="Wilken P.M."/>
            <person name="An Z."/>
            <person name="de Beer Z.W."/>
            <person name="De Vos L."/>
            <person name="Chen L."/>
            <person name="Duong T.A."/>
            <person name="Gao Y."/>
            <person name="Hammerbacher A."/>
            <person name="Kikkert J.R."/>
            <person name="Li Y."/>
            <person name="Li H."/>
            <person name="Li K."/>
            <person name="Li Q."/>
            <person name="Liu X."/>
            <person name="Ma X."/>
            <person name="Naidoo K."/>
            <person name="Pethybridge S.J."/>
            <person name="Sun J."/>
            <person name="Steenkamp E.T."/>
            <person name="van der Nest M.A."/>
            <person name="van Wyk S."/>
            <person name="Wingfield M.J."/>
            <person name="Xiong C."/>
            <person name="Yue Q."/>
            <person name="Zhang X."/>
        </authorList>
    </citation>
    <scope>NUCLEOTIDE SEQUENCE [LARGE SCALE GENOMIC DNA]</scope>
    <source>
        <strain evidence="1 2">BP5796</strain>
    </source>
</reference>
<organism evidence="1 2">
    <name type="scientific">Coleophoma crateriformis</name>
    <dbReference type="NCBI Taxonomy" id="565419"/>
    <lineage>
        <taxon>Eukaryota</taxon>
        <taxon>Fungi</taxon>
        <taxon>Dikarya</taxon>
        <taxon>Ascomycota</taxon>
        <taxon>Pezizomycotina</taxon>
        <taxon>Leotiomycetes</taxon>
        <taxon>Helotiales</taxon>
        <taxon>Dermateaceae</taxon>
        <taxon>Coleophoma</taxon>
    </lineage>
</organism>
<dbReference type="EMBL" id="PDLN01000020">
    <property type="protein sequence ID" value="RDW59259.1"/>
    <property type="molecule type" value="Genomic_DNA"/>
</dbReference>
<dbReference type="AlphaFoldDB" id="A0A3D8QBW2"/>
<gene>
    <name evidence="1" type="ORF">BP5796_12183</name>
</gene>
<dbReference type="OrthoDB" id="425354at2759"/>
<dbReference type="Gene3D" id="2.40.128.20">
    <property type="match status" value="1"/>
</dbReference>